<proteinExistence type="predicted"/>
<dbReference type="EMBL" id="BSYB01000041">
    <property type="protein sequence ID" value="GMG50454.1"/>
    <property type="molecule type" value="Genomic_DNA"/>
</dbReference>
<dbReference type="Pfam" id="PF25118">
    <property type="entry name" value="EFL1"/>
    <property type="match status" value="1"/>
</dbReference>
<evidence type="ECO:0000313" key="5">
    <source>
        <dbReference type="EMBL" id="GMG50454.1"/>
    </source>
</evidence>
<dbReference type="InterPro" id="IPR041095">
    <property type="entry name" value="EFG_II"/>
</dbReference>
<dbReference type="InterPro" id="IPR035647">
    <property type="entry name" value="EFG_III/V"/>
</dbReference>
<name>A0ABQ6KZK2_ASPOZ</name>
<dbReference type="PANTHER" id="PTHR42908">
    <property type="entry name" value="TRANSLATION ELONGATION FACTOR-RELATED"/>
    <property type="match status" value="1"/>
</dbReference>
<evidence type="ECO:0000259" key="4">
    <source>
        <dbReference type="Pfam" id="PF25118"/>
    </source>
</evidence>
<dbReference type="Gene3D" id="3.30.70.870">
    <property type="entry name" value="Elongation Factor G (Translational Gtpase), domain 3"/>
    <property type="match status" value="1"/>
</dbReference>
<dbReference type="InterPro" id="IPR020568">
    <property type="entry name" value="Ribosomal_Su5_D2-typ_SF"/>
</dbReference>
<dbReference type="InterPro" id="IPR014721">
    <property type="entry name" value="Ribsml_uS5_D2-typ_fold_subgr"/>
</dbReference>
<dbReference type="Pfam" id="PF14492">
    <property type="entry name" value="EFG_III"/>
    <property type="match status" value="1"/>
</dbReference>
<protein>
    <submittedName>
        <fullName evidence="5">Unnamed protein product</fullName>
    </submittedName>
</protein>
<accession>A0ABQ6KZK2</accession>
<keyword evidence="1" id="KW-0175">Coiled coil</keyword>
<dbReference type="CDD" id="cd16268">
    <property type="entry name" value="EF2_II"/>
    <property type="match status" value="1"/>
</dbReference>
<dbReference type="CDD" id="cd16261">
    <property type="entry name" value="EF2_snRNP_III"/>
    <property type="match status" value="1"/>
</dbReference>
<feature type="coiled-coil region" evidence="1">
    <location>
        <begin position="94"/>
        <end position="121"/>
    </location>
</feature>
<dbReference type="SUPFAM" id="SSF54980">
    <property type="entry name" value="EF-G C-terminal domain-like"/>
    <property type="match status" value="1"/>
</dbReference>
<reference evidence="5" key="1">
    <citation type="submission" date="2023-04" db="EMBL/GenBank/DDBJ databases">
        <title>Aspergillus oryzae var. brunneus NBRC 4377.</title>
        <authorList>
            <person name="Ichikawa N."/>
            <person name="Sato H."/>
            <person name="Tonouchi N."/>
        </authorList>
    </citation>
    <scope>NUCLEOTIDE SEQUENCE</scope>
    <source>
        <strain evidence="5">NBRC 4377</strain>
    </source>
</reference>
<dbReference type="InterPro" id="IPR009000">
    <property type="entry name" value="Transl_B-barrel_sf"/>
</dbReference>
<feature type="domain" description="Elongation Factor G" evidence="3">
    <location>
        <begin position="249"/>
        <end position="319"/>
    </location>
</feature>
<keyword evidence="6" id="KW-1185">Reference proteome</keyword>
<dbReference type="PANTHER" id="PTHR42908:SF3">
    <property type="entry name" value="ELONGATION FACTOR-LIKE GTPASE 1"/>
    <property type="match status" value="1"/>
</dbReference>
<evidence type="ECO:0000256" key="1">
    <source>
        <dbReference type="SAM" id="Coils"/>
    </source>
</evidence>
<dbReference type="SUPFAM" id="SSF50447">
    <property type="entry name" value="Translation proteins"/>
    <property type="match status" value="1"/>
</dbReference>
<evidence type="ECO:0000256" key="2">
    <source>
        <dbReference type="SAM" id="MobiDB-lite"/>
    </source>
</evidence>
<sequence length="479" mass="51924">MTTLFSMWLPLSTAVLVSVIEYLPSPPAAQEARLPALIEESPGADFVDPRVKDAMIKFKTGSDEPVVAYVSKMAAIPESELSSSKKRSGATMSADEAREIARKKREEIAKMQAEANGEQQDDGYARITSAFETVTIDDNDQAPEEEKDDPEHLIGFARLYSGTLSVGDSIYVLAPKFSPETPNATPVSQKVTVTDLYLLMGRSLEPLKSVPAGVVFGIGGLAGHVLKTGTLCSQLEGSINLAGVSLNAPPIVRVALEPANPADLGKMVTGLRLLEQSDPCAQYDVLPNGEHVILTAGELHLERCLKDLRERFAKCDIQTGQTIVPYRETIVSVPEMAAPKNPDLGRGGVLAVSASKQLSIRLRVVPLPEAVTEYFTKQVGTIKRLQSQRHAAADDKATNGTPDSTQQVETSDATDEAREGSVLSLKDFREELNKIFDEEVKEDKELWKDVVDRITAFGPRRVGPNILVDATAVNTCEKL</sequence>
<feature type="compositionally biased region" description="Polar residues" evidence="2">
    <location>
        <begin position="398"/>
        <end position="411"/>
    </location>
</feature>
<comment type="caution">
    <text evidence="5">The sequence shown here is derived from an EMBL/GenBank/DDBJ whole genome shotgun (WGS) entry which is preliminary data.</text>
</comment>
<gene>
    <name evidence="5" type="ORF">Aory05_000896400</name>
</gene>
<dbReference type="InterPro" id="IPR056752">
    <property type="entry name" value="EFL1"/>
</dbReference>
<organism evidence="5 6">
    <name type="scientific">Aspergillus oryzae var. brunneus</name>
    <dbReference type="NCBI Taxonomy" id="332754"/>
    <lineage>
        <taxon>Eukaryota</taxon>
        <taxon>Fungi</taxon>
        <taxon>Dikarya</taxon>
        <taxon>Ascomycota</taxon>
        <taxon>Pezizomycotina</taxon>
        <taxon>Eurotiomycetes</taxon>
        <taxon>Eurotiomycetidae</taxon>
        <taxon>Eurotiales</taxon>
        <taxon>Aspergillaceae</taxon>
        <taxon>Aspergillus</taxon>
        <taxon>Aspergillus subgen. Circumdati</taxon>
    </lineage>
</organism>
<feature type="domain" description="Elongation factor-like GTPase 1" evidence="4">
    <location>
        <begin position="363"/>
        <end position="470"/>
    </location>
</feature>
<feature type="region of interest" description="Disordered" evidence="2">
    <location>
        <begin position="386"/>
        <end position="419"/>
    </location>
</feature>
<evidence type="ECO:0000313" key="6">
    <source>
        <dbReference type="Proteomes" id="UP001165189"/>
    </source>
</evidence>
<dbReference type="Gene3D" id="3.30.230.10">
    <property type="match status" value="1"/>
</dbReference>
<dbReference type="SUPFAM" id="SSF54211">
    <property type="entry name" value="Ribosomal protein S5 domain 2-like"/>
    <property type="match status" value="1"/>
</dbReference>
<dbReference type="Proteomes" id="UP001165189">
    <property type="component" value="Unassembled WGS sequence"/>
</dbReference>
<dbReference type="Gene3D" id="2.40.30.10">
    <property type="entry name" value="Translation factors"/>
    <property type="match status" value="1"/>
</dbReference>
<evidence type="ECO:0000259" key="3">
    <source>
        <dbReference type="Pfam" id="PF14492"/>
    </source>
</evidence>